<evidence type="ECO:0000313" key="2">
    <source>
        <dbReference type="Proteomes" id="UP000002410"/>
    </source>
</evidence>
<dbReference type="EMBL" id="CP000728">
    <property type="protein sequence ID" value="ABS41527.1"/>
    <property type="molecule type" value="Genomic_DNA"/>
</dbReference>
<dbReference type="Proteomes" id="UP000002410">
    <property type="component" value="Chromosome"/>
</dbReference>
<gene>
    <name evidence="1" type="ordered locus">CLI_1884</name>
</gene>
<proteinExistence type="predicted"/>
<organism evidence="1 2">
    <name type="scientific">Clostridium botulinum (strain Langeland / NCTC 10281 / Type F)</name>
    <dbReference type="NCBI Taxonomy" id="441772"/>
    <lineage>
        <taxon>Bacteria</taxon>
        <taxon>Bacillati</taxon>
        <taxon>Bacillota</taxon>
        <taxon>Clostridia</taxon>
        <taxon>Eubacteriales</taxon>
        <taxon>Clostridiaceae</taxon>
        <taxon>Clostridium</taxon>
    </lineage>
</organism>
<dbReference type="KEGG" id="cbf:CLI_1884"/>
<protein>
    <submittedName>
        <fullName evidence="1">Uncharacterized protein</fullName>
    </submittedName>
</protein>
<dbReference type="RefSeq" id="WP_012099859.1">
    <property type="nucleotide sequence ID" value="NC_009699.1"/>
</dbReference>
<evidence type="ECO:0000313" key="1">
    <source>
        <dbReference type="EMBL" id="ABS41527.1"/>
    </source>
</evidence>
<dbReference type="HOGENOM" id="CLU_1394189_0_0_9"/>
<sequence>MLDNTAKIGEIITALENMQGLNQKADLKSALIAKGINALDTDGVANLIAKLNSANLVLNGKKFITGKIYVSEVRSYCGKPSDNPSSMNYITNRTFNKQISCPFEVGVFAVDLDEFTATSSSNKVHLNIAKDFLISGFPQYDISGYHSWRDYFHFYSSGTKIDGYTINLEWNNLTIPLYDISDRLRSSLNWIAIEK</sequence>
<reference evidence="2" key="1">
    <citation type="submission" date="2007-06" db="EMBL/GenBank/DDBJ databases">
        <authorList>
            <person name="Brinkac L.M."/>
            <person name="Daugherty S."/>
            <person name="Dodson R.J."/>
            <person name="Madupu R."/>
            <person name="Brown J.L."/>
            <person name="Bruce D."/>
            <person name="Detter C."/>
            <person name="Munk C."/>
            <person name="Smith L.A."/>
            <person name="Smith T.J."/>
            <person name="White O."/>
            <person name="Brettin T.S."/>
        </authorList>
    </citation>
    <scope>NUCLEOTIDE SEQUENCE [LARGE SCALE GENOMIC DNA]</scope>
    <source>
        <strain evidence="2">Langeland / NCTC 10281 / Type F</strain>
    </source>
</reference>
<accession>A7GED2</accession>
<dbReference type="AlphaFoldDB" id="A7GED2"/>
<name>A7GED2_CLOBL</name>